<dbReference type="SUPFAM" id="SSF49785">
    <property type="entry name" value="Galactose-binding domain-like"/>
    <property type="match status" value="1"/>
</dbReference>
<gene>
    <name evidence="1" type="ORF">LEA_08542</name>
</gene>
<name>K1T718_9ZZZZ</name>
<protein>
    <submittedName>
        <fullName evidence="1">Hyaluronidase</fullName>
    </submittedName>
</protein>
<dbReference type="AlphaFoldDB" id="K1T718"/>
<comment type="caution">
    <text evidence="1">The sequence shown here is derived from an EMBL/GenBank/DDBJ whole genome shotgun (WGS) entry which is preliminary data.</text>
</comment>
<accession>K1T718</accession>
<organism evidence="1">
    <name type="scientific">human gut metagenome</name>
    <dbReference type="NCBI Taxonomy" id="408170"/>
    <lineage>
        <taxon>unclassified sequences</taxon>
        <taxon>metagenomes</taxon>
        <taxon>organismal metagenomes</taxon>
    </lineage>
</organism>
<sequence length="54" mass="6120">MAKTGQRVKNVTDGKGGEETITFDATKARYVRMQGVERALPYGYSLWEMSVYTK</sequence>
<dbReference type="EMBL" id="AJWY01005693">
    <property type="protein sequence ID" value="EKC68937.1"/>
    <property type="molecule type" value="Genomic_DNA"/>
</dbReference>
<proteinExistence type="predicted"/>
<evidence type="ECO:0000313" key="1">
    <source>
        <dbReference type="EMBL" id="EKC68937.1"/>
    </source>
</evidence>
<dbReference type="Gene3D" id="2.60.120.260">
    <property type="entry name" value="Galactose-binding domain-like"/>
    <property type="match status" value="1"/>
</dbReference>
<dbReference type="InterPro" id="IPR008979">
    <property type="entry name" value="Galactose-bd-like_sf"/>
</dbReference>
<reference evidence="1" key="1">
    <citation type="journal article" date="2013" name="Environ. Microbiol.">
        <title>Microbiota from the distal guts of lean and obese adolescents exhibit partial functional redundancy besides clear differences in community structure.</title>
        <authorList>
            <person name="Ferrer M."/>
            <person name="Ruiz A."/>
            <person name="Lanza F."/>
            <person name="Haange S.B."/>
            <person name="Oberbach A."/>
            <person name="Till H."/>
            <person name="Bargiela R."/>
            <person name="Campoy C."/>
            <person name="Segura M.T."/>
            <person name="Richter M."/>
            <person name="von Bergen M."/>
            <person name="Seifert J."/>
            <person name="Suarez A."/>
        </authorList>
    </citation>
    <scope>NUCLEOTIDE SEQUENCE</scope>
</reference>